<dbReference type="Gene3D" id="3.40.50.10170">
    <property type="match status" value="1"/>
</dbReference>
<dbReference type="InterPro" id="IPR043168">
    <property type="entry name" value="DegV_C"/>
</dbReference>
<keyword evidence="3" id="KW-1185">Reference proteome</keyword>
<dbReference type="RefSeq" id="WP_016339189.1">
    <property type="nucleotide sequence ID" value="NC_021280.1"/>
</dbReference>
<dbReference type="Gene3D" id="3.30.1180.10">
    <property type="match status" value="1"/>
</dbReference>
<dbReference type="PANTHER" id="PTHR33434:SF2">
    <property type="entry name" value="FATTY ACID-BINDING PROTEIN TM_1468"/>
    <property type="match status" value="1"/>
</dbReference>
<dbReference type="OrthoDB" id="388177at2"/>
<dbReference type="Pfam" id="PF02645">
    <property type="entry name" value="DegV"/>
    <property type="match status" value="1"/>
</dbReference>
<sequence>MKIAIVTDSSYGKGKLYDNLYIAPLLINLDGTESIEDNPEFTKEKFLTLIKKNSLKTSQTPIGKIIELYDNLLKEYDQIVVCGLAKSLSGQHNGYLLAAEEPQFKDKVFIINSNGVSIILEHEIALIVDLIGQGKTGPEILAEINAINNAYQCYILPKSWDTFVKSGRISRIKAILVTTLKINIVLKVQDDKIVFDSKHRGFFASVKFIVNSLKEVCSTDMIDVAYGYLDDETVEKVKEIITTAGFKINLWSELPKTILVNTGPETLAFSIWKK</sequence>
<dbReference type="Proteomes" id="UP000013964">
    <property type="component" value="Chromosome"/>
</dbReference>
<reference evidence="2 3" key="1">
    <citation type="journal article" date="2013" name="Genome Biol. Evol.">
        <title>Complete genomes of two dipteran-associated spiroplasmas provided insights into the origin, dynamics, and impacts of viral invasion in spiroplasma.</title>
        <authorList>
            <person name="Ku C."/>
            <person name="Lo W.S."/>
            <person name="Chen L.L."/>
            <person name="Kuo C.H."/>
        </authorList>
    </citation>
    <scope>NUCLEOTIDE SEQUENCE [LARGE SCALE GENOMIC DNA]</scope>
    <source>
        <strain evidence="2 3">DF-1</strain>
    </source>
</reference>
<dbReference type="NCBIfam" id="TIGR00762">
    <property type="entry name" value="DegV"/>
    <property type="match status" value="1"/>
</dbReference>
<dbReference type="PANTHER" id="PTHR33434">
    <property type="entry name" value="DEGV DOMAIN-CONTAINING PROTEIN DR_1986-RELATED"/>
    <property type="match status" value="1"/>
</dbReference>
<dbReference type="KEGG" id="scr:SCHRY_v1c07920"/>
<dbReference type="PATRIC" id="fig|1276227.3.peg.800"/>
<dbReference type="EMBL" id="CP005077">
    <property type="protein sequence ID" value="AGM25368.1"/>
    <property type="molecule type" value="Genomic_DNA"/>
</dbReference>
<dbReference type="HOGENOM" id="CLU_048251_3_0_14"/>
<dbReference type="SUPFAM" id="SSF82549">
    <property type="entry name" value="DAK1/DegV-like"/>
    <property type="match status" value="1"/>
</dbReference>
<dbReference type="InterPro" id="IPR003797">
    <property type="entry name" value="DegV"/>
</dbReference>
<dbReference type="eggNOG" id="COG1307">
    <property type="taxonomic scope" value="Bacteria"/>
</dbReference>
<evidence type="ECO:0000256" key="1">
    <source>
        <dbReference type="ARBA" id="ARBA00023121"/>
    </source>
</evidence>
<gene>
    <name evidence="2" type="ORF">SCHRY_v1c07920</name>
</gene>
<dbReference type="STRING" id="1276227.SCHRY_v1c07920"/>
<dbReference type="PROSITE" id="PS51482">
    <property type="entry name" value="DEGV"/>
    <property type="match status" value="1"/>
</dbReference>
<keyword evidence="1" id="KW-0446">Lipid-binding</keyword>
<proteinExistence type="predicted"/>
<evidence type="ECO:0000313" key="2">
    <source>
        <dbReference type="EMBL" id="AGM25368.1"/>
    </source>
</evidence>
<dbReference type="AlphaFoldDB" id="R4U483"/>
<organism evidence="2 3">
    <name type="scientific">Spiroplasma chrysopicola DF-1</name>
    <dbReference type="NCBI Taxonomy" id="1276227"/>
    <lineage>
        <taxon>Bacteria</taxon>
        <taxon>Bacillati</taxon>
        <taxon>Mycoplasmatota</taxon>
        <taxon>Mollicutes</taxon>
        <taxon>Entomoplasmatales</taxon>
        <taxon>Spiroplasmataceae</taxon>
        <taxon>Spiroplasma</taxon>
    </lineage>
</organism>
<name>R4U483_9MOLU</name>
<evidence type="ECO:0000313" key="3">
    <source>
        <dbReference type="Proteomes" id="UP000013964"/>
    </source>
</evidence>
<dbReference type="InterPro" id="IPR050270">
    <property type="entry name" value="DegV_domain_contain"/>
</dbReference>
<protein>
    <submittedName>
        <fullName evidence="2">Putative DegV family protein</fullName>
    </submittedName>
</protein>
<dbReference type="GO" id="GO:0008289">
    <property type="term" value="F:lipid binding"/>
    <property type="evidence" value="ECO:0007669"/>
    <property type="project" value="UniProtKB-KW"/>
</dbReference>
<accession>R4U483</accession>